<evidence type="ECO:0000256" key="4">
    <source>
        <dbReference type="SAM" id="MobiDB-lite"/>
    </source>
</evidence>
<dbReference type="SMART" id="SM00359">
    <property type="entry name" value="PUA"/>
    <property type="match status" value="1"/>
</dbReference>
<dbReference type="Proteomes" id="UP000007875">
    <property type="component" value="Unassembled WGS sequence"/>
</dbReference>
<dbReference type="InterPro" id="IPR015947">
    <property type="entry name" value="PUA-like_sf"/>
</dbReference>
<dbReference type="InterPro" id="IPR036877">
    <property type="entry name" value="SUI1_dom_sf"/>
</dbReference>
<dbReference type="InterPro" id="IPR001950">
    <property type="entry name" value="SUI1"/>
</dbReference>
<dbReference type="GO" id="GO:0001731">
    <property type="term" value="P:formation of translation preinitiation complex"/>
    <property type="evidence" value="ECO:0007669"/>
    <property type="project" value="InterPro"/>
</dbReference>
<dbReference type="GO" id="GO:0003743">
    <property type="term" value="F:translation initiation factor activity"/>
    <property type="evidence" value="ECO:0007669"/>
    <property type="project" value="UniProtKB-KW"/>
</dbReference>
<dbReference type="STRING" id="51511.ENSCSAVP00000009766"/>
<feature type="region of interest" description="Disordered" evidence="4">
    <location>
        <begin position="238"/>
        <end position="257"/>
    </location>
</feature>
<dbReference type="InterPro" id="IPR058886">
    <property type="entry name" value="SWIB_eIF2D"/>
</dbReference>
<comment type="subcellular location">
    <subcellularLocation>
        <location evidence="1">Cytoplasm</location>
    </subcellularLocation>
</comment>
<protein>
    <recommendedName>
        <fullName evidence="5">SUI1 domain-containing protein</fullName>
    </recommendedName>
</protein>
<name>H2YWQ5_CIOSA</name>
<sequence length="601" mass="67957">MFQKPFRTKSNTLLRNSDKKRLRKDLQESFDCNRLGSTLTEIIPNKEDVCHLKLYSHKGENVSVFFWENNPMLFDHEKTVYPTVCFLWKYPKLVPCIPTQAFVIHKLANGADLMLPGVVFHPDLKFPCFERGEVVAINTLGNYSALAVGVAVMSSNEMLKSEDKRGKAVRILHVFGDQLWTLGEKTQPPRVRYSFNTSDENTLNETEFSKTFENLKMLGNMATSETPNVENCELGEHEQDTGECKQNAEVSESTTSVNDNEVLAENNDIIEDATEESLNMDELLHVSFMTAIKSNVKDNQLPILAMSITVLHVLPCCPSGVNLEIKKTKHKKLGKYLKEVAATGLIEVKELTKGNDNIVQINRSHPDYCAFKPVKKEKPTEEINDKNTEKKYEPPEVSILYGTNAATLPLFKEIGLSKGSVLAPIDVRKLVTEYVNKNDLSNGRYVTLDPTLHHILYTKQNNHVTQETWENVFKMLTSKMQVYHQLKFKEMPPIVNKGPPPCVVITTQKRTGNKKVTLVKNLESFLIDPNEFMDVIRKTAQASTSISLLPSSKPTQPFYQVLVQGNQVHCVESILTGGLYQLPRKYLKGLENAPKPKGKRK</sequence>
<dbReference type="PROSITE" id="PS50296">
    <property type="entry name" value="SUI1"/>
    <property type="match status" value="1"/>
</dbReference>
<dbReference type="PANTHER" id="PTHR12217:SF4">
    <property type="entry name" value="EUKARYOTIC TRANSLATION INITIATION FACTOR 2D"/>
    <property type="match status" value="1"/>
</dbReference>
<dbReference type="InterPro" id="IPR041366">
    <property type="entry name" value="Pre-PUA"/>
</dbReference>
<dbReference type="Pfam" id="PF26292">
    <property type="entry name" value="PUA_elF2D"/>
    <property type="match status" value="1"/>
</dbReference>
<reference evidence="6" key="2">
    <citation type="submission" date="2025-08" db="UniProtKB">
        <authorList>
            <consortium name="Ensembl"/>
        </authorList>
    </citation>
    <scope>IDENTIFICATION</scope>
</reference>
<evidence type="ECO:0000313" key="6">
    <source>
        <dbReference type="Ensembl" id="ENSCSAVP00000009766.1"/>
    </source>
</evidence>
<keyword evidence="3" id="KW-0648">Protein biosynthesis</keyword>
<dbReference type="Gene3D" id="3.30.780.10">
    <property type="entry name" value="SUI1-like domain"/>
    <property type="match status" value="1"/>
</dbReference>
<accession>H2YWQ5</accession>
<dbReference type="Pfam" id="PF01253">
    <property type="entry name" value="SUI1"/>
    <property type="match status" value="1"/>
</dbReference>
<dbReference type="CDD" id="cd21156">
    <property type="entry name" value="PUA_eIF2d-like"/>
    <property type="match status" value="1"/>
</dbReference>
<keyword evidence="2" id="KW-0963">Cytoplasm</keyword>
<evidence type="ECO:0000313" key="7">
    <source>
        <dbReference type="Proteomes" id="UP000007875"/>
    </source>
</evidence>
<dbReference type="InterPro" id="IPR039757">
    <property type="entry name" value="EIF2D"/>
</dbReference>
<dbReference type="NCBIfam" id="TIGR00451">
    <property type="entry name" value="unchar_dom_2"/>
    <property type="match status" value="1"/>
</dbReference>
<feature type="compositionally biased region" description="Polar residues" evidence="4">
    <location>
        <begin position="248"/>
        <end position="257"/>
    </location>
</feature>
<keyword evidence="3" id="KW-0396">Initiation factor</keyword>
<dbReference type="GO" id="GO:0005737">
    <property type="term" value="C:cytoplasm"/>
    <property type="evidence" value="ECO:0007669"/>
    <property type="project" value="UniProtKB-SubCell"/>
</dbReference>
<dbReference type="PROSITE" id="PS50890">
    <property type="entry name" value="PUA"/>
    <property type="match status" value="1"/>
</dbReference>
<dbReference type="InterPro" id="IPR057429">
    <property type="entry name" value="WH_eIF2D"/>
</dbReference>
<dbReference type="InterPro" id="IPR039759">
    <property type="entry name" value="eIF2D_SUI1"/>
</dbReference>
<reference evidence="7" key="1">
    <citation type="submission" date="2003-08" db="EMBL/GenBank/DDBJ databases">
        <authorList>
            <person name="Birren B."/>
            <person name="Nusbaum C."/>
            <person name="Abebe A."/>
            <person name="Abouelleil A."/>
            <person name="Adekoya E."/>
            <person name="Ait-zahra M."/>
            <person name="Allen N."/>
            <person name="Allen T."/>
            <person name="An P."/>
            <person name="Anderson M."/>
            <person name="Anderson S."/>
            <person name="Arachchi H."/>
            <person name="Armbruster J."/>
            <person name="Bachantsang P."/>
            <person name="Baldwin J."/>
            <person name="Barry A."/>
            <person name="Bayul T."/>
            <person name="Blitshsteyn B."/>
            <person name="Bloom T."/>
            <person name="Blye J."/>
            <person name="Boguslavskiy L."/>
            <person name="Borowsky M."/>
            <person name="Boukhgalter B."/>
            <person name="Brunache A."/>
            <person name="Butler J."/>
            <person name="Calixte N."/>
            <person name="Calvo S."/>
            <person name="Camarata J."/>
            <person name="Campo K."/>
            <person name="Chang J."/>
            <person name="Cheshatsang Y."/>
            <person name="Citroen M."/>
            <person name="Collymore A."/>
            <person name="Considine T."/>
            <person name="Cook A."/>
            <person name="Cooke P."/>
            <person name="Corum B."/>
            <person name="Cuomo C."/>
            <person name="David R."/>
            <person name="Dawoe T."/>
            <person name="Degray S."/>
            <person name="Dodge S."/>
            <person name="Dooley K."/>
            <person name="Dorje P."/>
            <person name="Dorjee K."/>
            <person name="Dorris L."/>
            <person name="Duffey N."/>
            <person name="Dupes A."/>
            <person name="Elkins T."/>
            <person name="Engels R."/>
            <person name="Erickson J."/>
            <person name="Farina A."/>
            <person name="Faro S."/>
            <person name="Ferreira P."/>
            <person name="Fischer H."/>
            <person name="Fitzgerald M."/>
            <person name="Foley K."/>
            <person name="Gage D."/>
            <person name="Galagan J."/>
            <person name="Gearin G."/>
            <person name="Gnerre S."/>
            <person name="Gnirke A."/>
            <person name="Goyette A."/>
            <person name="Graham J."/>
            <person name="Grandbois E."/>
            <person name="Gyaltsen K."/>
            <person name="Hafez N."/>
            <person name="Hagopian D."/>
            <person name="Hagos B."/>
            <person name="Hall J."/>
            <person name="Hatcher B."/>
            <person name="Heller A."/>
            <person name="Higgins H."/>
            <person name="Honan T."/>
            <person name="Horn A."/>
            <person name="Houde N."/>
            <person name="Hughes L."/>
            <person name="Hulme W."/>
            <person name="Husby E."/>
            <person name="Iliev I."/>
            <person name="Jaffe D."/>
            <person name="Jones C."/>
            <person name="Kamal M."/>
            <person name="Kamat A."/>
            <person name="Kamvysselis M."/>
            <person name="Karlsson E."/>
            <person name="Kells C."/>
            <person name="Kieu A."/>
            <person name="Kisner P."/>
            <person name="Kodira C."/>
            <person name="Kulbokas E."/>
            <person name="Labutti K."/>
            <person name="Lama D."/>
            <person name="Landers T."/>
            <person name="Leger J."/>
            <person name="Levine S."/>
            <person name="Lewis D."/>
            <person name="Lewis T."/>
            <person name="Lindblad-toh K."/>
            <person name="Liu X."/>
            <person name="Lokyitsang T."/>
            <person name="Lokyitsang Y."/>
            <person name="Lucien O."/>
            <person name="Lui A."/>
            <person name="Ma L.J."/>
            <person name="Mabbitt R."/>
            <person name="Macdonald J."/>
            <person name="Maclean C."/>
            <person name="Major J."/>
            <person name="Manning J."/>
            <person name="Marabella R."/>
            <person name="Maru K."/>
            <person name="Matthews C."/>
            <person name="Mauceli E."/>
            <person name="Mccarthy M."/>
            <person name="Mcdonough S."/>
            <person name="Mcghee T."/>
            <person name="Meldrim J."/>
            <person name="Meneus L."/>
            <person name="Mesirov J."/>
            <person name="Mihalev A."/>
            <person name="Mihova T."/>
            <person name="Mikkelsen T."/>
            <person name="Mlenga V."/>
            <person name="Moru K."/>
            <person name="Mozes J."/>
            <person name="Mulrain L."/>
            <person name="Munson G."/>
            <person name="Naylor J."/>
            <person name="Newes C."/>
            <person name="Nguyen C."/>
            <person name="Nguyen N."/>
            <person name="Nguyen T."/>
            <person name="Nicol R."/>
            <person name="Nielsen C."/>
            <person name="Nizzari M."/>
            <person name="Norbu C."/>
            <person name="Norbu N."/>
            <person name="O'donnell P."/>
            <person name="Okoawo O."/>
            <person name="O'leary S."/>
            <person name="Omotosho B."/>
            <person name="O'neill K."/>
            <person name="Osman S."/>
            <person name="Parker S."/>
            <person name="Perrin D."/>
            <person name="Phunkhang P."/>
            <person name="Piqani B."/>
            <person name="Purcell S."/>
            <person name="Rachupka T."/>
            <person name="Ramasamy U."/>
            <person name="Rameau R."/>
            <person name="Ray V."/>
            <person name="Raymond C."/>
            <person name="Retta R."/>
            <person name="Richardson S."/>
            <person name="Rise C."/>
            <person name="Rodriguez J."/>
            <person name="Rogers J."/>
            <person name="Rogov P."/>
            <person name="Rutman M."/>
            <person name="Schupbach R."/>
            <person name="Seaman C."/>
            <person name="Settipalli S."/>
            <person name="Sharpe T."/>
            <person name="Sheridan J."/>
            <person name="Sherpa N."/>
            <person name="Shi J."/>
            <person name="Smirnov S."/>
            <person name="Smith C."/>
            <person name="Sougnez C."/>
            <person name="Spencer B."/>
            <person name="Stalker J."/>
            <person name="Stange-thomann N."/>
            <person name="Stavropoulos S."/>
            <person name="Stetson K."/>
            <person name="Stone C."/>
            <person name="Stone S."/>
            <person name="Stubbs M."/>
            <person name="Talamas J."/>
            <person name="Tchuinga P."/>
            <person name="Tenzing P."/>
            <person name="Tesfaye S."/>
            <person name="Theodore J."/>
            <person name="Thoulutsang Y."/>
            <person name="Topham K."/>
            <person name="Towey S."/>
            <person name="Tsamla T."/>
            <person name="Tsomo N."/>
            <person name="Vallee D."/>
            <person name="Vassiliev H."/>
            <person name="Venkataraman V."/>
            <person name="Vinson J."/>
            <person name="Vo A."/>
            <person name="Wade C."/>
            <person name="Wang S."/>
            <person name="Wangchuk T."/>
            <person name="Wangdi T."/>
            <person name="Whittaker C."/>
            <person name="Wilkinson J."/>
            <person name="Wu Y."/>
            <person name="Wyman D."/>
            <person name="Yadav S."/>
            <person name="Yang S."/>
            <person name="Yang X."/>
            <person name="Yeager S."/>
            <person name="Yee E."/>
            <person name="Young G."/>
            <person name="Zainoun J."/>
            <person name="Zembeck L."/>
            <person name="Zimmer A."/>
            <person name="Zody M."/>
            <person name="Lander E."/>
        </authorList>
    </citation>
    <scope>NUCLEOTIDE SEQUENCE [LARGE SCALE GENOMIC DNA]</scope>
</reference>
<dbReference type="SUPFAM" id="SSF88697">
    <property type="entry name" value="PUA domain-like"/>
    <property type="match status" value="1"/>
</dbReference>
<evidence type="ECO:0000256" key="1">
    <source>
        <dbReference type="ARBA" id="ARBA00004496"/>
    </source>
</evidence>
<feature type="domain" description="SUI1" evidence="5">
    <location>
        <begin position="503"/>
        <end position="579"/>
    </location>
</feature>
<dbReference type="Gene3D" id="3.10.400.20">
    <property type="match status" value="1"/>
</dbReference>
<dbReference type="SUPFAM" id="SSF47592">
    <property type="entry name" value="SWIB/MDM2 domain"/>
    <property type="match status" value="1"/>
</dbReference>
<organism evidence="6 7">
    <name type="scientific">Ciona savignyi</name>
    <name type="common">Pacific transparent sea squirt</name>
    <dbReference type="NCBI Taxonomy" id="51511"/>
    <lineage>
        <taxon>Eukaryota</taxon>
        <taxon>Metazoa</taxon>
        <taxon>Chordata</taxon>
        <taxon>Tunicata</taxon>
        <taxon>Ascidiacea</taxon>
        <taxon>Phlebobranchia</taxon>
        <taxon>Cionidae</taxon>
        <taxon>Ciona</taxon>
    </lineage>
</organism>
<dbReference type="InParanoid" id="H2YWQ5"/>
<reference evidence="6" key="3">
    <citation type="submission" date="2025-09" db="UniProtKB">
        <authorList>
            <consortium name="Ensembl"/>
        </authorList>
    </citation>
    <scope>IDENTIFICATION</scope>
</reference>
<dbReference type="CDD" id="cd11608">
    <property type="entry name" value="eIF2D_C"/>
    <property type="match status" value="1"/>
</dbReference>
<dbReference type="AlphaFoldDB" id="H2YWQ5"/>
<dbReference type="InterPro" id="IPR048247">
    <property type="entry name" value="eIF2D_N"/>
</dbReference>
<dbReference type="CDD" id="cd11610">
    <property type="entry name" value="eIF2D_N"/>
    <property type="match status" value="1"/>
</dbReference>
<keyword evidence="7" id="KW-1185">Reference proteome</keyword>
<dbReference type="GO" id="GO:0003723">
    <property type="term" value="F:RNA binding"/>
    <property type="evidence" value="ECO:0007669"/>
    <property type="project" value="InterPro"/>
</dbReference>
<dbReference type="Pfam" id="PF26291">
    <property type="entry name" value="SWIB_eIF2D"/>
    <property type="match status" value="1"/>
</dbReference>
<dbReference type="FunCoup" id="H2YWQ5">
    <property type="interactions" value="125"/>
</dbReference>
<dbReference type="Pfam" id="PF25304">
    <property type="entry name" value="WHD_eIF2D"/>
    <property type="match status" value="1"/>
</dbReference>
<dbReference type="FunFam" id="3.10.400.20:FF:000002">
    <property type="entry name" value="Eukaryotic translation initiation factor 2D"/>
    <property type="match status" value="1"/>
</dbReference>
<dbReference type="InterPro" id="IPR004521">
    <property type="entry name" value="Uncharacterised_CHP00451"/>
</dbReference>
<evidence type="ECO:0000259" key="5">
    <source>
        <dbReference type="PROSITE" id="PS50296"/>
    </source>
</evidence>
<dbReference type="GeneTree" id="ENSGT00550000074865"/>
<dbReference type="Pfam" id="PF17832">
    <property type="entry name" value="Pre-PUA"/>
    <property type="match status" value="1"/>
</dbReference>
<dbReference type="Ensembl" id="ENSCSAVT00000009884.1">
    <property type="protein sequence ID" value="ENSCSAVP00000009766.1"/>
    <property type="gene ID" value="ENSCSAVG00000005731.1"/>
</dbReference>
<dbReference type="SUPFAM" id="SSF55159">
    <property type="entry name" value="eIF1-like"/>
    <property type="match status" value="1"/>
</dbReference>
<proteinExistence type="predicted"/>
<dbReference type="eggNOG" id="KOG2522">
    <property type="taxonomic scope" value="Eukaryota"/>
</dbReference>
<dbReference type="OMA" id="MFLKPYR"/>
<dbReference type="InterPro" id="IPR002478">
    <property type="entry name" value="PUA"/>
</dbReference>
<dbReference type="InterPro" id="IPR036885">
    <property type="entry name" value="SWIB_MDM2_dom_sf"/>
</dbReference>
<dbReference type="PANTHER" id="PTHR12217">
    <property type="entry name" value="EUKARYOTIC TRANSLATION INITIATION FACTOR 2D"/>
    <property type="match status" value="1"/>
</dbReference>
<evidence type="ECO:0000256" key="2">
    <source>
        <dbReference type="ARBA" id="ARBA00022490"/>
    </source>
</evidence>
<dbReference type="InterPro" id="IPR048248">
    <property type="entry name" value="PUA_eIF2d-like"/>
</dbReference>
<evidence type="ECO:0000256" key="3">
    <source>
        <dbReference type="ARBA" id="ARBA00022540"/>
    </source>
</evidence>